<feature type="region of interest" description="Disordered" evidence="1">
    <location>
        <begin position="1"/>
        <end position="39"/>
    </location>
</feature>
<keyword evidence="2" id="KW-0812">Transmembrane</keyword>
<evidence type="ECO:0000313" key="3">
    <source>
        <dbReference type="EMBL" id="PFH32886.1"/>
    </source>
</evidence>
<dbReference type="AlphaFoldDB" id="A0A2A9MAB8"/>
<evidence type="ECO:0000256" key="1">
    <source>
        <dbReference type="SAM" id="MobiDB-lite"/>
    </source>
</evidence>
<evidence type="ECO:0000313" key="4">
    <source>
        <dbReference type="Proteomes" id="UP000224006"/>
    </source>
</evidence>
<feature type="transmembrane region" description="Helical" evidence="2">
    <location>
        <begin position="361"/>
        <end position="378"/>
    </location>
</feature>
<keyword evidence="2" id="KW-0472">Membrane</keyword>
<feature type="region of interest" description="Disordered" evidence="1">
    <location>
        <begin position="485"/>
        <end position="506"/>
    </location>
</feature>
<reference evidence="3 4" key="1">
    <citation type="submission" date="2017-09" db="EMBL/GenBank/DDBJ databases">
        <title>Genome sequencing of Besnoitia besnoiti strain Bb-Ger1.</title>
        <authorList>
            <person name="Schares G."/>
            <person name="Venepally P."/>
            <person name="Lorenzi H.A."/>
        </authorList>
    </citation>
    <scope>NUCLEOTIDE SEQUENCE [LARGE SCALE GENOMIC DNA]</scope>
    <source>
        <strain evidence="3 4">Bb-Ger1</strain>
    </source>
</reference>
<dbReference type="KEGG" id="bbes:BESB_014990"/>
<evidence type="ECO:0000256" key="2">
    <source>
        <dbReference type="SAM" id="Phobius"/>
    </source>
</evidence>
<comment type="caution">
    <text evidence="3">The sequence shown here is derived from an EMBL/GenBank/DDBJ whole genome shotgun (WGS) entry which is preliminary data.</text>
</comment>
<proteinExistence type="predicted"/>
<dbReference type="RefSeq" id="XP_029216895.1">
    <property type="nucleotide sequence ID" value="XM_029360228.1"/>
</dbReference>
<dbReference type="EMBL" id="NWUJ01000010">
    <property type="protein sequence ID" value="PFH32886.1"/>
    <property type="molecule type" value="Genomic_DNA"/>
</dbReference>
<organism evidence="3 4">
    <name type="scientific">Besnoitia besnoiti</name>
    <name type="common">Apicomplexan protozoan</name>
    <dbReference type="NCBI Taxonomy" id="94643"/>
    <lineage>
        <taxon>Eukaryota</taxon>
        <taxon>Sar</taxon>
        <taxon>Alveolata</taxon>
        <taxon>Apicomplexa</taxon>
        <taxon>Conoidasida</taxon>
        <taxon>Coccidia</taxon>
        <taxon>Eucoccidiorida</taxon>
        <taxon>Eimeriorina</taxon>
        <taxon>Sarcocystidae</taxon>
        <taxon>Besnoitia</taxon>
    </lineage>
</organism>
<accession>A0A2A9MAB8</accession>
<keyword evidence="4" id="KW-1185">Reference proteome</keyword>
<feature type="compositionally biased region" description="Polar residues" evidence="1">
    <location>
        <begin position="12"/>
        <end position="21"/>
    </location>
</feature>
<feature type="transmembrane region" description="Helical" evidence="2">
    <location>
        <begin position="173"/>
        <end position="197"/>
    </location>
</feature>
<name>A0A2A9MAB8_BESBE</name>
<dbReference type="Proteomes" id="UP000224006">
    <property type="component" value="Chromosome IX"/>
</dbReference>
<feature type="transmembrane region" description="Helical" evidence="2">
    <location>
        <begin position="437"/>
        <end position="459"/>
    </location>
</feature>
<keyword evidence="2" id="KW-1133">Transmembrane helix</keyword>
<protein>
    <submittedName>
        <fullName evidence="3">Putative TDC1</fullName>
    </submittedName>
</protein>
<feature type="compositionally biased region" description="Basic and acidic residues" evidence="1">
    <location>
        <begin position="1"/>
        <end position="11"/>
    </location>
</feature>
<dbReference type="VEuPathDB" id="ToxoDB:BESB_014990"/>
<feature type="transmembrane region" description="Helical" evidence="2">
    <location>
        <begin position="136"/>
        <end position="153"/>
    </location>
</feature>
<dbReference type="STRING" id="94643.A0A2A9MAB8"/>
<dbReference type="GeneID" id="40306560"/>
<gene>
    <name evidence="3" type="ORF">BESB_014990</name>
</gene>
<sequence>MPRLRSGRDTTDSPNAASAATSPEAVKPSSGGRVSASRGTDEGDIACHVARLLSFPPPLASTKGDVQGCTCGANSSSCSCSSSSSCIDWAALRLEQHKRRKQLTLLRSPVRVMRNFALSVCDFVCAAVHYLAVHQMTVWVFVVAACLFGLSYVEGPHVGPLQELWIDLRLAVWWIGLGVLSSIGLGSGMHSGLLFLFPQIYFICSTAEKCGNLDFDPRSNMWENVLKPGEYFACESSAGAFKGEDVTFVGMVLKAFPYALLWGFGTALGELPPYAASYAAARSKLADEEFAELEQEIRAGRPSMVTRMKVWMLELVQNYGALSVFLLSCWPNMLFDLCGIVCGHFMMPFWEFFISLFLGKAVVKTLMQIAFFVFLFSSKYDKLRAHFVGEVARVWPVSSFVERKYGGVAQFEQFVFKEINFLRAGIEQKGAGVAGGWSVSSIFGGVVAAFIFLFCLACIEQFAQMRQKKQDEELNVRIAEMLDEQDHARSPAADKRRTRVAHEKST</sequence>
<dbReference type="OrthoDB" id="2016540at2759"/>